<protein>
    <submittedName>
        <fullName evidence="1">Uncharacterized protein</fullName>
    </submittedName>
</protein>
<dbReference type="EMBL" id="FRDI01000003">
    <property type="protein sequence ID" value="SHN55674.1"/>
    <property type="molecule type" value="Genomic_DNA"/>
</dbReference>
<organism evidence="1 2">
    <name type="scientific">Desulfovibrio litoralis DSM 11393</name>
    <dbReference type="NCBI Taxonomy" id="1121455"/>
    <lineage>
        <taxon>Bacteria</taxon>
        <taxon>Pseudomonadati</taxon>
        <taxon>Thermodesulfobacteriota</taxon>
        <taxon>Desulfovibrionia</taxon>
        <taxon>Desulfovibrionales</taxon>
        <taxon>Desulfovibrionaceae</taxon>
        <taxon>Desulfovibrio</taxon>
    </lineage>
</organism>
<gene>
    <name evidence="1" type="ORF">SAMN02745728_00704</name>
</gene>
<name>A0A1M7SBB6_9BACT</name>
<dbReference type="STRING" id="1121455.SAMN02745728_00704"/>
<evidence type="ECO:0000313" key="2">
    <source>
        <dbReference type="Proteomes" id="UP000186469"/>
    </source>
</evidence>
<dbReference type="RefSeq" id="WP_178139307.1">
    <property type="nucleotide sequence ID" value="NZ_FRDI01000003.1"/>
</dbReference>
<evidence type="ECO:0000313" key="1">
    <source>
        <dbReference type="EMBL" id="SHN55674.1"/>
    </source>
</evidence>
<sequence length="125" mass="13834">MSFHISNKLPPKLTDIKQFDPELLYVECRHCGSPLLWGAGQTTAMLLGAGVDISRLDASCLLLSERCPNCQPNIHEFSLSVVKLPQSGLVLDDALQEIIDSLEEELNTNIRANNIFKLKSLYGHA</sequence>
<dbReference type="Proteomes" id="UP000186469">
    <property type="component" value="Unassembled WGS sequence"/>
</dbReference>
<proteinExistence type="predicted"/>
<reference evidence="1 2" key="1">
    <citation type="submission" date="2016-12" db="EMBL/GenBank/DDBJ databases">
        <authorList>
            <person name="Song W.-J."/>
            <person name="Kurnit D.M."/>
        </authorList>
    </citation>
    <scope>NUCLEOTIDE SEQUENCE [LARGE SCALE GENOMIC DNA]</scope>
    <source>
        <strain evidence="1 2">DSM 11393</strain>
    </source>
</reference>
<accession>A0A1M7SBB6</accession>
<keyword evidence="2" id="KW-1185">Reference proteome</keyword>
<dbReference type="AlphaFoldDB" id="A0A1M7SBB6"/>